<dbReference type="CDD" id="cd06261">
    <property type="entry name" value="TM_PBP2"/>
    <property type="match status" value="1"/>
</dbReference>
<dbReference type="PROSITE" id="PS50928">
    <property type="entry name" value="ABC_TM1"/>
    <property type="match status" value="1"/>
</dbReference>
<evidence type="ECO:0000256" key="8">
    <source>
        <dbReference type="RuleBase" id="RU363032"/>
    </source>
</evidence>
<evidence type="ECO:0000256" key="2">
    <source>
        <dbReference type="ARBA" id="ARBA00022448"/>
    </source>
</evidence>
<keyword evidence="4" id="KW-0997">Cell inner membrane</keyword>
<feature type="transmembrane region" description="Helical" evidence="8">
    <location>
        <begin position="68"/>
        <end position="84"/>
    </location>
</feature>
<evidence type="ECO:0000313" key="10">
    <source>
        <dbReference type="EMBL" id="VDR27788.1"/>
    </source>
</evidence>
<dbReference type="Proteomes" id="UP000274346">
    <property type="component" value="Chromosome"/>
</dbReference>
<organism evidence="10 11">
    <name type="scientific">Raoultella terrigena</name>
    <name type="common">Klebsiella terrigena</name>
    <dbReference type="NCBI Taxonomy" id="577"/>
    <lineage>
        <taxon>Bacteria</taxon>
        <taxon>Pseudomonadati</taxon>
        <taxon>Pseudomonadota</taxon>
        <taxon>Gammaproteobacteria</taxon>
        <taxon>Enterobacterales</taxon>
        <taxon>Enterobacteriaceae</taxon>
        <taxon>Klebsiella/Raoultella group</taxon>
        <taxon>Raoultella</taxon>
    </lineage>
</organism>
<dbReference type="PANTHER" id="PTHR47737">
    <property type="entry name" value="GLYCINE BETAINE/PROLINE BETAINE TRANSPORT SYSTEM PERMEASE PROTEIN PROW"/>
    <property type="match status" value="1"/>
</dbReference>
<reference evidence="10 11" key="1">
    <citation type="submission" date="2018-12" db="EMBL/GenBank/DDBJ databases">
        <authorList>
            <consortium name="Pathogen Informatics"/>
        </authorList>
    </citation>
    <scope>NUCLEOTIDE SEQUENCE [LARGE SCALE GENOMIC DNA]</scope>
    <source>
        <strain evidence="10 11">NCTC13098</strain>
    </source>
</reference>
<dbReference type="KEGG" id="rtg:NCTC13098_04160"/>
<dbReference type="GO" id="GO:0005275">
    <property type="term" value="F:amine transmembrane transporter activity"/>
    <property type="evidence" value="ECO:0007669"/>
    <property type="project" value="TreeGrafter"/>
</dbReference>
<dbReference type="Pfam" id="PF00528">
    <property type="entry name" value="BPD_transp_1"/>
    <property type="match status" value="1"/>
</dbReference>
<proteinExistence type="inferred from homology"/>
<comment type="similarity">
    <text evidence="8">Belongs to the binding-protein-dependent transport system permease family.</text>
</comment>
<feature type="transmembrane region" description="Helical" evidence="8">
    <location>
        <begin position="126"/>
        <end position="148"/>
    </location>
</feature>
<evidence type="ECO:0000256" key="5">
    <source>
        <dbReference type="ARBA" id="ARBA00022692"/>
    </source>
</evidence>
<accession>A0A3P8JLR3</accession>
<feature type="transmembrane region" description="Helical" evidence="8">
    <location>
        <begin position="215"/>
        <end position="234"/>
    </location>
</feature>
<evidence type="ECO:0000313" key="11">
    <source>
        <dbReference type="Proteomes" id="UP000274346"/>
    </source>
</evidence>
<feature type="domain" description="ABC transmembrane type-1" evidence="9">
    <location>
        <begin position="88"/>
        <end position="267"/>
    </location>
</feature>
<gene>
    <name evidence="10" type="primary">proW_3</name>
    <name evidence="10" type="ORF">NCTC13098_04160</name>
</gene>
<protein>
    <submittedName>
        <fullName evidence="10">Glycine betaine/L-proline transport system permease protein proW</fullName>
    </submittedName>
</protein>
<keyword evidence="6 8" id="KW-1133">Transmembrane helix</keyword>
<sequence>MSYPLDFSRQIDAAVQRLLVHAGGGFDGFAHAIDSFAGGLESAINMLSPWGLVIIAVWLGAWRIGKGFALFALLASLYIIYSGYSEHAAVTLALTLSSTFFSLLIGIPLGIWSARRAAIGSIIRTVLDFMQTMPAFVYLIPATILFGLGRPPGIFATILFSMPPVVRLTDLGIRQVNASRIEAGIAFGCTPWQLLWKVQLPAAQPSIMAGVNQSIMMAMSMVIIASMVGAGGLGNDILSSIQQLEIGTGLQSGFVVVLIAILLDRLSASFARRAEPADARRTIFGGLFRLRSK</sequence>
<evidence type="ECO:0000256" key="4">
    <source>
        <dbReference type="ARBA" id="ARBA00022519"/>
    </source>
</evidence>
<evidence type="ECO:0000256" key="1">
    <source>
        <dbReference type="ARBA" id="ARBA00004429"/>
    </source>
</evidence>
<evidence type="ECO:0000256" key="6">
    <source>
        <dbReference type="ARBA" id="ARBA00022989"/>
    </source>
</evidence>
<dbReference type="InterPro" id="IPR000515">
    <property type="entry name" value="MetI-like"/>
</dbReference>
<feature type="transmembrane region" description="Helical" evidence="8">
    <location>
        <begin position="90"/>
        <end position="114"/>
    </location>
</feature>
<keyword evidence="3" id="KW-1003">Cell membrane</keyword>
<dbReference type="InterPro" id="IPR035906">
    <property type="entry name" value="MetI-like_sf"/>
</dbReference>
<keyword evidence="5 8" id="KW-0812">Transmembrane</keyword>
<name>A0A3P8JLR3_RAOTE</name>
<evidence type="ECO:0000259" key="9">
    <source>
        <dbReference type="PROSITE" id="PS50928"/>
    </source>
</evidence>
<dbReference type="AlphaFoldDB" id="A0A3P8JLR3"/>
<dbReference type="EMBL" id="LR131271">
    <property type="protein sequence ID" value="VDR27788.1"/>
    <property type="molecule type" value="Genomic_DNA"/>
</dbReference>
<dbReference type="SUPFAM" id="SSF161098">
    <property type="entry name" value="MetI-like"/>
    <property type="match status" value="1"/>
</dbReference>
<feature type="transmembrane region" description="Helical" evidence="8">
    <location>
        <begin position="246"/>
        <end position="263"/>
    </location>
</feature>
<comment type="subcellular location">
    <subcellularLocation>
        <location evidence="1">Cell inner membrane</location>
        <topology evidence="1">Multi-pass membrane protein</topology>
    </subcellularLocation>
    <subcellularLocation>
        <location evidence="8">Cell membrane</location>
        <topology evidence="8">Multi-pass membrane protein</topology>
    </subcellularLocation>
</comment>
<dbReference type="GO" id="GO:0015871">
    <property type="term" value="P:choline transport"/>
    <property type="evidence" value="ECO:0007669"/>
    <property type="project" value="TreeGrafter"/>
</dbReference>
<dbReference type="GO" id="GO:0043190">
    <property type="term" value="C:ATP-binding cassette (ABC) transporter complex"/>
    <property type="evidence" value="ECO:0007669"/>
    <property type="project" value="TreeGrafter"/>
</dbReference>
<evidence type="ECO:0000256" key="7">
    <source>
        <dbReference type="ARBA" id="ARBA00023136"/>
    </source>
</evidence>
<dbReference type="Gene3D" id="1.10.3720.10">
    <property type="entry name" value="MetI-like"/>
    <property type="match status" value="1"/>
</dbReference>
<keyword evidence="7 8" id="KW-0472">Membrane</keyword>
<dbReference type="GO" id="GO:0031460">
    <property type="term" value="P:glycine betaine transport"/>
    <property type="evidence" value="ECO:0007669"/>
    <property type="project" value="TreeGrafter"/>
</dbReference>
<feature type="transmembrane region" description="Helical" evidence="8">
    <location>
        <begin position="43"/>
        <end position="61"/>
    </location>
</feature>
<keyword evidence="2 8" id="KW-0813">Transport</keyword>
<dbReference type="FunFam" id="1.10.3720.10:FF:000001">
    <property type="entry name" value="Glycine betaine ABC transporter, permease"/>
    <property type="match status" value="1"/>
</dbReference>
<evidence type="ECO:0000256" key="3">
    <source>
        <dbReference type="ARBA" id="ARBA00022475"/>
    </source>
</evidence>
<dbReference type="GO" id="GO:0015226">
    <property type="term" value="F:carnitine transmembrane transporter activity"/>
    <property type="evidence" value="ECO:0007669"/>
    <property type="project" value="TreeGrafter"/>
</dbReference>
<dbReference type="PANTHER" id="PTHR47737:SF1">
    <property type="entry name" value="GLYCINE BETAINE_PROLINE BETAINE TRANSPORT SYSTEM PERMEASE PROTEIN PROW"/>
    <property type="match status" value="1"/>
</dbReference>